<proteinExistence type="predicted"/>
<dbReference type="InterPro" id="IPR005379">
    <property type="entry name" value="FDM1-5/IDN2_XH"/>
</dbReference>
<keyword evidence="3" id="KW-1185">Reference proteome</keyword>
<dbReference type="Pfam" id="PF03469">
    <property type="entry name" value="XH"/>
    <property type="match status" value="1"/>
</dbReference>
<organism evidence="3 4">
    <name type="scientific">Raphanus sativus</name>
    <name type="common">Radish</name>
    <name type="synonym">Raphanus raphanistrum var. sativus</name>
    <dbReference type="NCBI Taxonomy" id="3726"/>
    <lineage>
        <taxon>Eukaryota</taxon>
        <taxon>Viridiplantae</taxon>
        <taxon>Streptophyta</taxon>
        <taxon>Embryophyta</taxon>
        <taxon>Tracheophyta</taxon>
        <taxon>Spermatophyta</taxon>
        <taxon>Magnoliopsida</taxon>
        <taxon>eudicotyledons</taxon>
        <taxon>Gunneridae</taxon>
        <taxon>Pentapetalae</taxon>
        <taxon>rosids</taxon>
        <taxon>malvids</taxon>
        <taxon>Brassicales</taxon>
        <taxon>Brassicaceae</taxon>
        <taxon>Brassiceae</taxon>
        <taxon>Raphanus</taxon>
    </lineage>
</organism>
<dbReference type="Proteomes" id="UP000504610">
    <property type="component" value="Chromosome 4"/>
</dbReference>
<dbReference type="InterPro" id="IPR045177">
    <property type="entry name" value="FDM1-5/IDN2"/>
</dbReference>
<dbReference type="AlphaFoldDB" id="A0A6J0N267"/>
<reference evidence="4" key="2">
    <citation type="submission" date="2025-08" db="UniProtKB">
        <authorList>
            <consortium name="RefSeq"/>
        </authorList>
    </citation>
    <scope>IDENTIFICATION</scope>
    <source>
        <tissue evidence="4">Leaf</tissue>
    </source>
</reference>
<protein>
    <submittedName>
        <fullName evidence="4">Factor of DNA methylation 1</fullName>
    </submittedName>
</protein>
<gene>
    <name evidence="4" type="primary">LOC108849066</name>
</gene>
<dbReference type="GeneID" id="108849066"/>
<evidence type="ECO:0000313" key="4">
    <source>
        <dbReference type="RefSeq" id="XP_018478073.1"/>
    </source>
</evidence>
<dbReference type="RefSeq" id="XP_018478073.1">
    <property type="nucleotide sequence ID" value="XM_018622571.2"/>
</dbReference>
<reference evidence="3" key="1">
    <citation type="journal article" date="2019" name="Database">
        <title>The radish genome database (RadishGD): an integrated information resource for radish genomics.</title>
        <authorList>
            <person name="Yu H.J."/>
            <person name="Baek S."/>
            <person name="Lee Y.J."/>
            <person name="Cho A."/>
            <person name="Mun J.H."/>
        </authorList>
    </citation>
    <scope>NUCLEOTIDE SEQUENCE [LARGE SCALE GENOMIC DNA]</scope>
    <source>
        <strain evidence="3">cv. WK10039</strain>
    </source>
</reference>
<dbReference type="PANTHER" id="PTHR21596">
    <property type="entry name" value="RIBONUCLEASE P SUBUNIT P38"/>
    <property type="match status" value="1"/>
</dbReference>
<feature type="coiled-coil region" evidence="1">
    <location>
        <begin position="2"/>
        <end position="66"/>
    </location>
</feature>
<evidence type="ECO:0000256" key="1">
    <source>
        <dbReference type="SAM" id="Coils"/>
    </source>
</evidence>
<dbReference type="PANTHER" id="PTHR21596:SF71">
    <property type="entry name" value="FACTOR OF DNA METHYLATION 1-5_IDN2 DOMAIN-CONTAINING PROTEIN"/>
    <property type="match status" value="1"/>
</dbReference>
<accession>A0A6J0N267</accession>
<keyword evidence="1" id="KW-0175">Coiled coil</keyword>
<dbReference type="KEGG" id="rsz:108849066"/>
<evidence type="ECO:0000259" key="2">
    <source>
        <dbReference type="Pfam" id="PF03469"/>
    </source>
</evidence>
<sequence length="239" mass="27950">MNDDMNEVLNRFKEEREQLMKTFTEGYKKLLKDKDEELEKMFKDKNEELEEAMKEERSEFEDLEYINTALCIKLRQTNDEIQEAHQELITGLRGLSGGERSTIGVKTMGQVDEKPFLRVCEQRFSGQDVALQSARLCSEWQERVGDPRWQPFKIQTCGDKFEEVVDEEDEELKKLSEEWGEDAKKAVKTALEEMNEFNASGRFIVPVLWNFGHGRRATLKEGIAAHVKHQINTLKRKRT</sequence>
<dbReference type="GO" id="GO:0080188">
    <property type="term" value="P:gene silencing by siRNA-directed DNA methylation"/>
    <property type="evidence" value="ECO:0007669"/>
    <property type="project" value="InterPro"/>
</dbReference>
<name>A0A6J0N267_RAPSA</name>
<dbReference type="OrthoDB" id="1038720at2759"/>
<feature type="domain" description="Factor of DNA methylation 1-5/IDN2" evidence="2">
    <location>
        <begin position="106"/>
        <end position="237"/>
    </location>
</feature>
<evidence type="ECO:0000313" key="3">
    <source>
        <dbReference type="Proteomes" id="UP000504610"/>
    </source>
</evidence>